<organism evidence="1 2">
    <name type="scientific">Canavalia gladiata</name>
    <name type="common">Sword bean</name>
    <name type="synonym">Dolichos gladiatus</name>
    <dbReference type="NCBI Taxonomy" id="3824"/>
    <lineage>
        <taxon>Eukaryota</taxon>
        <taxon>Viridiplantae</taxon>
        <taxon>Streptophyta</taxon>
        <taxon>Embryophyta</taxon>
        <taxon>Tracheophyta</taxon>
        <taxon>Spermatophyta</taxon>
        <taxon>Magnoliopsida</taxon>
        <taxon>eudicotyledons</taxon>
        <taxon>Gunneridae</taxon>
        <taxon>Pentapetalae</taxon>
        <taxon>rosids</taxon>
        <taxon>fabids</taxon>
        <taxon>Fabales</taxon>
        <taxon>Fabaceae</taxon>
        <taxon>Papilionoideae</taxon>
        <taxon>50 kb inversion clade</taxon>
        <taxon>NPAAA clade</taxon>
        <taxon>indigoferoid/millettioid clade</taxon>
        <taxon>Phaseoleae</taxon>
        <taxon>Canavalia</taxon>
    </lineage>
</organism>
<reference evidence="1 2" key="1">
    <citation type="submission" date="2024-01" db="EMBL/GenBank/DDBJ databases">
        <title>The genomes of 5 underutilized Papilionoideae crops provide insights into root nodulation and disease resistanc.</title>
        <authorList>
            <person name="Jiang F."/>
        </authorList>
    </citation>
    <scope>NUCLEOTIDE SEQUENCE [LARGE SCALE GENOMIC DNA]</scope>
    <source>
        <strain evidence="1">LVBAO_FW01</strain>
        <tissue evidence="1">Leaves</tissue>
    </source>
</reference>
<evidence type="ECO:0000313" key="2">
    <source>
        <dbReference type="Proteomes" id="UP001367508"/>
    </source>
</evidence>
<gene>
    <name evidence="1" type="ORF">VNO77_31479</name>
</gene>
<proteinExistence type="predicted"/>
<comment type="caution">
    <text evidence="1">The sequence shown here is derived from an EMBL/GenBank/DDBJ whole genome shotgun (WGS) entry which is preliminary data.</text>
</comment>
<keyword evidence="2" id="KW-1185">Reference proteome</keyword>
<protein>
    <submittedName>
        <fullName evidence="1">Uncharacterized protein</fullName>
    </submittedName>
</protein>
<sequence length="106" mass="12348">MTPALIHTQGKSSNAITPICWPSRRLAGCVHTWYPRPESELLWRMHDFVLLFRLHVVYMGFSMIWRRGQHTICSDQGPLCNVYIKRVSRPHATISWIRGSILFLAQ</sequence>
<name>A0AAN9Q3P8_CANGL</name>
<evidence type="ECO:0000313" key="1">
    <source>
        <dbReference type="EMBL" id="KAK7321156.1"/>
    </source>
</evidence>
<accession>A0AAN9Q3P8</accession>
<dbReference type="EMBL" id="JAYMYQ010000007">
    <property type="protein sequence ID" value="KAK7321156.1"/>
    <property type="molecule type" value="Genomic_DNA"/>
</dbReference>
<dbReference type="AlphaFoldDB" id="A0AAN9Q3P8"/>
<dbReference type="Proteomes" id="UP001367508">
    <property type="component" value="Unassembled WGS sequence"/>
</dbReference>